<keyword evidence="5" id="KW-1185">Reference proteome</keyword>
<dbReference type="Pfam" id="PF24883">
    <property type="entry name" value="NPHP3_N"/>
    <property type="match status" value="1"/>
</dbReference>
<evidence type="ECO:0000313" key="5">
    <source>
        <dbReference type="Proteomes" id="UP000053593"/>
    </source>
</evidence>
<dbReference type="EMBL" id="KN834774">
    <property type="protein sequence ID" value="KIK60577.1"/>
    <property type="molecule type" value="Genomic_DNA"/>
</dbReference>
<name>A0A0D0CP22_9AGAR</name>
<dbReference type="PANTHER" id="PTHR10039">
    <property type="entry name" value="AMELOGENIN"/>
    <property type="match status" value="1"/>
</dbReference>
<dbReference type="HOGENOM" id="CLU_000288_6_0_1"/>
<organism evidence="4 5">
    <name type="scientific">Collybiopsis luxurians FD-317 M1</name>
    <dbReference type="NCBI Taxonomy" id="944289"/>
    <lineage>
        <taxon>Eukaryota</taxon>
        <taxon>Fungi</taxon>
        <taxon>Dikarya</taxon>
        <taxon>Basidiomycota</taxon>
        <taxon>Agaricomycotina</taxon>
        <taxon>Agaricomycetes</taxon>
        <taxon>Agaricomycetidae</taxon>
        <taxon>Agaricales</taxon>
        <taxon>Marasmiineae</taxon>
        <taxon>Omphalotaceae</taxon>
        <taxon>Collybiopsis</taxon>
        <taxon>Collybiopsis luxurians</taxon>
    </lineage>
</organism>
<keyword evidence="1" id="KW-0677">Repeat</keyword>
<dbReference type="Gene3D" id="3.40.50.300">
    <property type="entry name" value="P-loop containing nucleotide triphosphate hydrolases"/>
    <property type="match status" value="1"/>
</dbReference>
<dbReference type="SMART" id="SM00382">
    <property type="entry name" value="AAA"/>
    <property type="match status" value="1"/>
</dbReference>
<dbReference type="Proteomes" id="UP000053593">
    <property type="component" value="Unassembled WGS sequence"/>
</dbReference>
<protein>
    <recommendedName>
        <fullName evidence="3">AAA+ ATPase domain-containing protein</fullName>
    </recommendedName>
</protein>
<evidence type="ECO:0000256" key="2">
    <source>
        <dbReference type="SAM" id="MobiDB-lite"/>
    </source>
</evidence>
<dbReference type="SUPFAM" id="SSF52540">
    <property type="entry name" value="P-loop containing nucleoside triphosphate hydrolases"/>
    <property type="match status" value="1"/>
</dbReference>
<dbReference type="PANTHER" id="PTHR10039:SF14">
    <property type="entry name" value="NACHT DOMAIN-CONTAINING PROTEIN"/>
    <property type="match status" value="1"/>
</dbReference>
<gene>
    <name evidence="4" type="ORF">GYMLUDRAFT_244151</name>
</gene>
<accession>A0A0D0CP22</accession>
<dbReference type="InterPro" id="IPR056884">
    <property type="entry name" value="NPHP3-like_N"/>
</dbReference>
<dbReference type="InterPro" id="IPR003593">
    <property type="entry name" value="AAA+_ATPase"/>
</dbReference>
<evidence type="ECO:0000313" key="4">
    <source>
        <dbReference type="EMBL" id="KIK60577.1"/>
    </source>
</evidence>
<evidence type="ECO:0000256" key="1">
    <source>
        <dbReference type="ARBA" id="ARBA00022737"/>
    </source>
</evidence>
<evidence type="ECO:0000259" key="3">
    <source>
        <dbReference type="SMART" id="SM00382"/>
    </source>
</evidence>
<dbReference type="AlphaFoldDB" id="A0A0D0CP22"/>
<reference evidence="4 5" key="1">
    <citation type="submission" date="2014-04" db="EMBL/GenBank/DDBJ databases">
        <title>Evolutionary Origins and Diversification of the Mycorrhizal Mutualists.</title>
        <authorList>
            <consortium name="DOE Joint Genome Institute"/>
            <consortium name="Mycorrhizal Genomics Consortium"/>
            <person name="Kohler A."/>
            <person name="Kuo A."/>
            <person name="Nagy L.G."/>
            <person name="Floudas D."/>
            <person name="Copeland A."/>
            <person name="Barry K.W."/>
            <person name="Cichocki N."/>
            <person name="Veneault-Fourrey C."/>
            <person name="LaButti K."/>
            <person name="Lindquist E.A."/>
            <person name="Lipzen A."/>
            <person name="Lundell T."/>
            <person name="Morin E."/>
            <person name="Murat C."/>
            <person name="Riley R."/>
            <person name="Ohm R."/>
            <person name="Sun H."/>
            <person name="Tunlid A."/>
            <person name="Henrissat B."/>
            <person name="Grigoriev I.V."/>
            <person name="Hibbett D.S."/>
            <person name="Martin F."/>
        </authorList>
    </citation>
    <scope>NUCLEOTIDE SEQUENCE [LARGE SCALE GENOMIC DNA]</scope>
    <source>
        <strain evidence="4 5">FD-317 M1</strain>
    </source>
</reference>
<feature type="region of interest" description="Disordered" evidence="2">
    <location>
        <begin position="486"/>
        <end position="523"/>
    </location>
</feature>
<proteinExistence type="predicted"/>
<feature type="domain" description="AAA+ ATPase" evidence="3">
    <location>
        <begin position="240"/>
        <end position="411"/>
    </location>
</feature>
<sequence>MAALVQRAKISSVRLQHMDKSKLGSSIQFAEGNISPTRLEAWEPLLEKLSIFAQLTATIAEVHPYAQAAYSVISLAYQAIQNQVQRDINIISLVETMDDIYAFVKEAEPLRRIESHKEVMNRISQQTVDCGYFISAYCADPFLFRAMKHALLPTDAAIVTYGQKFSELKAALLARSAIHTEIAVLRTLEIIERLETKIDLSDLPYAKGARFQSSECCLAGTRKNVLNSIISWIDRTHSGEGGVFILKGGPGTGKSAIAHSVASHYFNLQRLGSSIFADLPDEPLIKTRLPVLLLPTIARDLADLDPQFQHALWEIIKSNRALRQSLDPTDQLKSLIIAPIQKLAISGPIVIVLDALDGCPDSSKLHQFFTVLGKQSNILPFNFRVLLTTRPDSEMLKYFHGSTAVHIQQMEDFDQEDTNNDLLQLAQLKLSAAGLNGKQHQQLYIQLVKRSQGSFRWLVEACDSLCRATQLGQTVEGASLKLLDNDQSIQPKRPQRKIPGDTIYASSGLKEESLQKGYKSSMK</sequence>
<dbReference type="OrthoDB" id="3050814at2759"/>
<dbReference type="InterPro" id="IPR027417">
    <property type="entry name" value="P-loop_NTPase"/>
</dbReference>